<dbReference type="InterPro" id="IPR027365">
    <property type="entry name" value="GNAT_acetyltra_YdfB-like"/>
</dbReference>
<feature type="domain" description="N-acetyltransferase" evidence="1">
    <location>
        <begin position="116"/>
        <end position="246"/>
    </location>
</feature>
<dbReference type="SUPFAM" id="SSF55729">
    <property type="entry name" value="Acyl-CoA N-acyltransferases (Nat)"/>
    <property type="match status" value="1"/>
</dbReference>
<evidence type="ECO:0000259" key="1">
    <source>
        <dbReference type="PROSITE" id="PS51186"/>
    </source>
</evidence>
<organism evidence="2 3">
    <name type="scientific">Paractinoplanes durhamensis</name>
    <dbReference type="NCBI Taxonomy" id="113563"/>
    <lineage>
        <taxon>Bacteria</taxon>
        <taxon>Bacillati</taxon>
        <taxon>Actinomycetota</taxon>
        <taxon>Actinomycetes</taxon>
        <taxon>Micromonosporales</taxon>
        <taxon>Micromonosporaceae</taxon>
        <taxon>Paractinoplanes</taxon>
    </lineage>
</organism>
<reference evidence="2 3" key="1">
    <citation type="submission" date="2021-01" db="EMBL/GenBank/DDBJ databases">
        <title>Whole genome shotgun sequence of Actinoplanes durhamensis NBRC 14914.</title>
        <authorList>
            <person name="Komaki H."/>
            <person name="Tamura T."/>
        </authorList>
    </citation>
    <scope>NUCLEOTIDE SEQUENCE [LARGE SCALE GENOMIC DNA]</scope>
    <source>
        <strain evidence="2 3">NBRC 14914</strain>
    </source>
</reference>
<dbReference type="InterPro" id="IPR000182">
    <property type="entry name" value="GNAT_dom"/>
</dbReference>
<comment type="caution">
    <text evidence="2">The sequence shown here is derived from an EMBL/GenBank/DDBJ whole genome shotgun (WGS) entry which is preliminary data.</text>
</comment>
<name>A0ABQ3Z9L8_9ACTN</name>
<dbReference type="InterPro" id="IPR016181">
    <property type="entry name" value="Acyl_CoA_acyltransferase"/>
</dbReference>
<dbReference type="Pfam" id="PF12746">
    <property type="entry name" value="GNAT_acetyltran"/>
    <property type="match status" value="1"/>
</dbReference>
<accession>A0ABQ3Z9L8</accession>
<dbReference type="RefSeq" id="WP_203734377.1">
    <property type="nucleotide sequence ID" value="NZ_BAAATX010000020.1"/>
</dbReference>
<dbReference type="Proteomes" id="UP000637628">
    <property type="component" value="Unassembled WGS sequence"/>
</dbReference>
<dbReference type="Gene3D" id="3.40.630.30">
    <property type="match status" value="1"/>
</dbReference>
<sequence>MVGDALLEHAQRLWATLAATPVTFTTSAIEVVVSPRSLLCPPGWVGIVVMGNAAIATAPDDSAAEIVQQTLNGLPPAAMTDPAAVRARLPISDILGPATLAYCDRAGFQPRESSDVQMSPADHADVATLLARVPAEDAAESGLDEITSPAFVVRSGSEIIAAAGYRAWPSDTAHLSVLTDPVARGRGLARIVATAAVAAALQADLLPQWRARPAASRRVAQALGFSELGSQLSIRLTPVDSHAGRP</sequence>
<evidence type="ECO:0000313" key="3">
    <source>
        <dbReference type="Proteomes" id="UP000637628"/>
    </source>
</evidence>
<dbReference type="EMBL" id="BOML01000064">
    <property type="protein sequence ID" value="GIE06521.1"/>
    <property type="molecule type" value="Genomic_DNA"/>
</dbReference>
<keyword evidence="3" id="KW-1185">Reference proteome</keyword>
<gene>
    <name evidence="2" type="ORF">Adu01nite_78710</name>
</gene>
<dbReference type="PROSITE" id="PS51186">
    <property type="entry name" value="GNAT"/>
    <property type="match status" value="1"/>
</dbReference>
<proteinExistence type="predicted"/>
<evidence type="ECO:0000313" key="2">
    <source>
        <dbReference type="EMBL" id="GIE06521.1"/>
    </source>
</evidence>
<protein>
    <recommendedName>
        <fullName evidence="1">N-acetyltransferase domain-containing protein</fullName>
    </recommendedName>
</protein>